<gene>
    <name evidence="2" type="ORF">TRFO_32024</name>
</gene>
<proteinExistence type="predicted"/>
<reference evidence="2" key="1">
    <citation type="submission" date="2016-10" db="EMBL/GenBank/DDBJ databases">
        <authorList>
            <person name="Benchimol M."/>
            <person name="Almeida L.G."/>
            <person name="Vasconcelos A.T."/>
            <person name="Perreira-Neves A."/>
            <person name="Rosa I.A."/>
            <person name="Tasca T."/>
            <person name="Bogo M.R."/>
            <person name="de Souza W."/>
        </authorList>
    </citation>
    <scope>NUCLEOTIDE SEQUENCE [LARGE SCALE GENOMIC DNA]</scope>
    <source>
        <strain evidence="2">K</strain>
    </source>
</reference>
<name>A0A1J4JQA9_9EUKA</name>
<comment type="caution">
    <text evidence="2">The sequence shown here is derived from an EMBL/GenBank/DDBJ whole genome shotgun (WGS) entry which is preliminary data.</text>
</comment>
<dbReference type="GeneID" id="94842975"/>
<evidence type="ECO:0000313" key="2">
    <source>
        <dbReference type="EMBL" id="OHT01235.1"/>
    </source>
</evidence>
<evidence type="ECO:0000256" key="1">
    <source>
        <dbReference type="SAM" id="Phobius"/>
    </source>
</evidence>
<protein>
    <submittedName>
        <fullName evidence="2">Uncharacterized protein</fullName>
    </submittedName>
</protein>
<keyword evidence="1" id="KW-1133">Transmembrane helix</keyword>
<dbReference type="Proteomes" id="UP000179807">
    <property type="component" value="Unassembled WGS sequence"/>
</dbReference>
<accession>A0A1J4JQA9</accession>
<keyword evidence="3" id="KW-1185">Reference proteome</keyword>
<dbReference type="EMBL" id="MLAK01000922">
    <property type="protein sequence ID" value="OHT01235.1"/>
    <property type="molecule type" value="Genomic_DNA"/>
</dbReference>
<evidence type="ECO:0000313" key="3">
    <source>
        <dbReference type="Proteomes" id="UP000179807"/>
    </source>
</evidence>
<dbReference type="RefSeq" id="XP_068354371.1">
    <property type="nucleotide sequence ID" value="XM_068508271.1"/>
</dbReference>
<keyword evidence="1" id="KW-0812">Transmembrane</keyword>
<sequence>MYKSSFIPIDLHSGILHTNVPFAIKRQRRSNQIKKSKSHFIWFLYIILILSSCKLYNIEELYFTIMLTNQLILKIPYYVDRIGSTPWMMTNYSSIFDNSIDVNSCPSCISKNFQFLRYVNDNIPDEILNHIRDIDSSNYSIKEVLKIAGKENLESEIEKEKIDDANSKKDVVITCLFGTVRNSINFVRSLRSTGSKSVIVVFTDNVAINLMTNLMKKVFQKCGVTFINIGNINSKYNETINSFRFVLYYAFLSTYKSRISRVIAVYMCDTYFYYNPFTSEIKNDTLIMNNECTTFFMSPINFHWLSLLAEKYHDDISPHIQENVINNGFLIAGIRPALIFLSNIILFYQNEDITQNENDQGIVNYLYYFNKFKGVNITLYPPGKNSYQSMTKCGNAITINPISGEAKLLDQKLSLIHQFDRYCSLLNNIENLCPALGKDHMDNDPQLKYSHEKCNKNIKY</sequence>
<organism evidence="2 3">
    <name type="scientific">Tritrichomonas foetus</name>
    <dbReference type="NCBI Taxonomy" id="1144522"/>
    <lineage>
        <taxon>Eukaryota</taxon>
        <taxon>Metamonada</taxon>
        <taxon>Parabasalia</taxon>
        <taxon>Tritrichomonadida</taxon>
        <taxon>Tritrichomonadidae</taxon>
        <taxon>Tritrichomonas</taxon>
    </lineage>
</organism>
<feature type="transmembrane region" description="Helical" evidence="1">
    <location>
        <begin position="39"/>
        <end position="58"/>
    </location>
</feature>
<keyword evidence="1" id="KW-0472">Membrane</keyword>
<dbReference type="AlphaFoldDB" id="A0A1J4JQA9"/>
<dbReference type="VEuPathDB" id="TrichDB:TRFO_32024"/>